<keyword evidence="7" id="KW-0472">Membrane</keyword>
<dbReference type="Proteomes" id="UP001530315">
    <property type="component" value="Unassembled WGS sequence"/>
</dbReference>
<dbReference type="PANTHER" id="PTHR12982:SF0">
    <property type="entry name" value="PHOSPHATIDYLINOSITOL N-ACETYLGLUCOSAMINYLTRANSFERASE SUBUNIT C"/>
    <property type="match status" value="1"/>
</dbReference>
<dbReference type="EMBL" id="JALLAZ020001291">
    <property type="protein sequence ID" value="KAL3777417.1"/>
    <property type="molecule type" value="Genomic_DNA"/>
</dbReference>
<evidence type="ECO:0000256" key="1">
    <source>
        <dbReference type="ARBA" id="ARBA00004141"/>
    </source>
</evidence>
<dbReference type="GO" id="GO:0006506">
    <property type="term" value="P:GPI anchor biosynthetic process"/>
    <property type="evidence" value="ECO:0007669"/>
    <property type="project" value="UniProtKB-KW"/>
</dbReference>
<reference evidence="9 10" key="1">
    <citation type="submission" date="2024-10" db="EMBL/GenBank/DDBJ databases">
        <title>Updated reference genomes for cyclostephanoid diatoms.</title>
        <authorList>
            <person name="Roberts W.R."/>
            <person name="Alverson A.J."/>
        </authorList>
    </citation>
    <scope>NUCLEOTIDE SEQUENCE [LARGE SCALE GENOMIC DNA]</scope>
    <source>
        <strain evidence="9 10">AJA276-08</strain>
    </source>
</reference>
<evidence type="ECO:0000256" key="6">
    <source>
        <dbReference type="ARBA" id="ARBA00022989"/>
    </source>
</evidence>
<comment type="pathway">
    <text evidence="2">Glycolipid biosynthesis; glycosylphosphatidylinositol-anchor biosynthesis.</text>
</comment>
<evidence type="ECO:0000256" key="4">
    <source>
        <dbReference type="ARBA" id="ARBA00022502"/>
    </source>
</evidence>
<dbReference type="AlphaFoldDB" id="A0ABD3NNS3"/>
<feature type="region of interest" description="Disordered" evidence="8">
    <location>
        <begin position="1"/>
        <end position="51"/>
    </location>
</feature>
<feature type="region of interest" description="Disordered" evidence="8">
    <location>
        <begin position="172"/>
        <end position="197"/>
    </location>
</feature>
<dbReference type="Pfam" id="PF06432">
    <property type="entry name" value="GPI2"/>
    <property type="match status" value="1"/>
</dbReference>
<keyword evidence="5" id="KW-0812">Transmembrane</keyword>
<evidence type="ECO:0000313" key="9">
    <source>
        <dbReference type="EMBL" id="KAL3777417.1"/>
    </source>
</evidence>
<evidence type="ECO:0000313" key="10">
    <source>
        <dbReference type="Proteomes" id="UP001530315"/>
    </source>
</evidence>
<proteinExistence type="inferred from homology"/>
<organism evidence="9 10">
    <name type="scientific">Stephanodiscus triporus</name>
    <dbReference type="NCBI Taxonomy" id="2934178"/>
    <lineage>
        <taxon>Eukaryota</taxon>
        <taxon>Sar</taxon>
        <taxon>Stramenopiles</taxon>
        <taxon>Ochrophyta</taxon>
        <taxon>Bacillariophyta</taxon>
        <taxon>Coscinodiscophyceae</taxon>
        <taxon>Thalassiosirophycidae</taxon>
        <taxon>Stephanodiscales</taxon>
        <taxon>Stephanodiscaceae</taxon>
        <taxon>Stephanodiscus</taxon>
    </lineage>
</organism>
<comment type="subcellular location">
    <subcellularLocation>
        <location evidence="1">Membrane</location>
        <topology evidence="1">Multi-pass membrane protein</topology>
    </subcellularLocation>
</comment>
<evidence type="ECO:0000256" key="8">
    <source>
        <dbReference type="SAM" id="MobiDB-lite"/>
    </source>
</evidence>
<name>A0ABD3NNS3_9STRA</name>
<comment type="caution">
    <text evidence="9">The sequence shown here is derived from an EMBL/GenBank/DDBJ whole genome shotgun (WGS) entry which is preliminary data.</text>
</comment>
<keyword evidence="6" id="KW-1133">Transmembrane helix</keyword>
<keyword evidence="10" id="KW-1185">Reference proteome</keyword>
<comment type="similarity">
    <text evidence="3">Belongs to the PIGC family.</text>
</comment>
<evidence type="ECO:0000256" key="7">
    <source>
        <dbReference type="ARBA" id="ARBA00023136"/>
    </source>
</evidence>
<evidence type="ECO:0000256" key="5">
    <source>
        <dbReference type="ARBA" id="ARBA00022692"/>
    </source>
</evidence>
<feature type="region of interest" description="Disordered" evidence="8">
    <location>
        <begin position="260"/>
        <end position="287"/>
    </location>
</feature>
<sequence length="446" mass="47708">MGTKILWRPHPQIRAPDDNDDDDDDDNGDSSARIDPARGRGGGGGGGRDRVVVVDGGGGILEFRRAARLHDSTERRHHHRRHRRRGLIELMDGSLVVGQEVALTAMLLAVHGEIVRREGEAEGGGGGGGGGGGMIDDWEYLVGRRRSASIAAALVYSALLTIIYFNRRSSSSHYYSSSSADVDDDARRRRPSSGSGRRAAVRLSDGVLLAVLLRLLAGVLRSLTASYSADTVHALATCGMAIHLLACDYGYANGRRGRGGGGVGGAEAHSSRDDGDDDYDDAATNSSSSGAAVADVVRHHPRPPFLGGTVSLNAAFFSTVLLASRINSNATSYAFVSSVVTLFAFYPSSRHNIAINYPNAIRGSPCSIVTLSLSTAAWLLLSSSVERCLFAIVQSTVLVVSPVLMWRLQMRKRTISGPWDVAHKVERESPLYDGIDKSLLPSTRFR</sequence>
<keyword evidence="4" id="KW-0337">GPI-anchor biosynthesis</keyword>
<dbReference type="PANTHER" id="PTHR12982">
    <property type="entry name" value="PHOSPHATIDYLINOSITOL GLYCAN, CLASS C"/>
    <property type="match status" value="1"/>
</dbReference>
<evidence type="ECO:0008006" key="11">
    <source>
        <dbReference type="Google" id="ProtNLM"/>
    </source>
</evidence>
<evidence type="ECO:0000256" key="3">
    <source>
        <dbReference type="ARBA" id="ARBA00008321"/>
    </source>
</evidence>
<accession>A0ABD3NNS3</accession>
<protein>
    <recommendedName>
        <fullName evidence="11">GPI mannosyltransferase 2</fullName>
    </recommendedName>
</protein>
<dbReference type="InterPro" id="IPR009450">
    <property type="entry name" value="Plno_GlcNAc_GPI2"/>
</dbReference>
<gene>
    <name evidence="9" type="ORF">ACHAW5_010219</name>
</gene>
<dbReference type="GO" id="GO:0016020">
    <property type="term" value="C:membrane"/>
    <property type="evidence" value="ECO:0007669"/>
    <property type="project" value="UniProtKB-SubCell"/>
</dbReference>
<evidence type="ECO:0000256" key="2">
    <source>
        <dbReference type="ARBA" id="ARBA00004687"/>
    </source>
</evidence>
<feature type="compositionally biased region" description="Acidic residues" evidence="8">
    <location>
        <begin position="18"/>
        <end position="28"/>
    </location>
</feature>